<gene>
    <name evidence="2" type="ORF">BpHYR1_036180</name>
</gene>
<evidence type="ECO:0000313" key="3">
    <source>
        <dbReference type="Proteomes" id="UP000276133"/>
    </source>
</evidence>
<feature type="non-terminal residue" evidence="2">
    <location>
        <position position="1"/>
    </location>
</feature>
<proteinExistence type="predicted"/>
<evidence type="ECO:0000313" key="2">
    <source>
        <dbReference type="EMBL" id="RNA00060.1"/>
    </source>
</evidence>
<keyword evidence="3" id="KW-1185">Reference proteome</keyword>
<feature type="compositionally biased region" description="Basic and acidic residues" evidence="1">
    <location>
        <begin position="10"/>
        <end position="46"/>
    </location>
</feature>
<evidence type="ECO:0000256" key="1">
    <source>
        <dbReference type="SAM" id="MobiDB-lite"/>
    </source>
</evidence>
<reference evidence="2 3" key="1">
    <citation type="journal article" date="2018" name="Sci. Rep.">
        <title>Genomic signatures of local adaptation to the degree of environmental predictability in rotifers.</title>
        <authorList>
            <person name="Franch-Gras L."/>
            <person name="Hahn C."/>
            <person name="Garcia-Roger E.M."/>
            <person name="Carmona M.J."/>
            <person name="Serra M."/>
            <person name="Gomez A."/>
        </authorList>
    </citation>
    <scope>NUCLEOTIDE SEQUENCE [LARGE SCALE GENOMIC DNA]</scope>
    <source>
        <strain evidence="2">HYR1</strain>
    </source>
</reference>
<accession>A0A3M7PLW3</accession>
<dbReference type="AlphaFoldDB" id="A0A3M7PLW3"/>
<sequence>KGPQNSASQKDLKIELPEKEPQNRPSQEKTLKKVFPIKDLKKEFPKKGPQNRSSRKYTKIELRIKGPQNRASNKKTSK</sequence>
<name>A0A3M7PLW3_BRAPC</name>
<dbReference type="Proteomes" id="UP000276133">
    <property type="component" value="Unassembled WGS sequence"/>
</dbReference>
<feature type="region of interest" description="Disordered" evidence="1">
    <location>
        <begin position="1"/>
        <end position="78"/>
    </location>
</feature>
<comment type="caution">
    <text evidence="2">The sequence shown here is derived from an EMBL/GenBank/DDBJ whole genome shotgun (WGS) entry which is preliminary data.</text>
</comment>
<dbReference type="EMBL" id="REGN01009942">
    <property type="protein sequence ID" value="RNA00060.1"/>
    <property type="molecule type" value="Genomic_DNA"/>
</dbReference>
<organism evidence="2 3">
    <name type="scientific">Brachionus plicatilis</name>
    <name type="common">Marine rotifer</name>
    <name type="synonym">Brachionus muelleri</name>
    <dbReference type="NCBI Taxonomy" id="10195"/>
    <lineage>
        <taxon>Eukaryota</taxon>
        <taxon>Metazoa</taxon>
        <taxon>Spiralia</taxon>
        <taxon>Gnathifera</taxon>
        <taxon>Rotifera</taxon>
        <taxon>Eurotatoria</taxon>
        <taxon>Monogononta</taxon>
        <taxon>Pseudotrocha</taxon>
        <taxon>Ploima</taxon>
        <taxon>Brachionidae</taxon>
        <taxon>Brachionus</taxon>
    </lineage>
</organism>
<protein>
    <submittedName>
        <fullName evidence="2">Uncharacterized protein</fullName>
    </submittedName>
</protein>